<dbReference type="InterPro" id="IPR002477">
    <property type="entry name" value="Peptidoglycan-bd-like"/>
</dbReference>
<dbReference type="PANTHER" id="PTHR32347:SF23">
    <property type="entry name" value="BLL5650 PROTEIN"/>
    <property type="match status" value="1"/>
</dbReference>
<dbReference type="GO" id="GO:0030313">
    <property type="term" value="C:cell envelope"/>
    <property type="evidence" value="ECO:0007669"/>
    <property type="project" value="UniProtKB-SubCell"/>
</dbReference>
<feature type="transmembrane region" description="Helical" evidence="4">
    <location>
        <begin position="79"/>
        <end position="100"/>
    </location>
</feature>
<evidence type="ECO:0000259" key="5">
    <source>
        <dbReference type="Pfam" id="PF01471"/>
    </source>
</evidence>
<evidence type="ECO:0000313" key="6">
    <source>
        <dbReference type="EMBL" id="RSM89431.1"/>
    </source>
</evidence>
<feature type="domain" description="Peptidoglycan binding-like" evidence="5">
    <location>
        <begin position="195"/>
        <end position="245"/>
    </location>
</feature>
<reference evidence="6 7" key="1">
    <citation type="submission" date="2018-05" db="EMBL/GenBank/DDBJ databases">
        <title>Evolution of GPA BGCs.</title>
        <authorList>
            <person name="Waglechner N."/>
            <person name="Wright G.D."/>
        </authorList>
    </citation>
    <scope>NUCLEOTIDE SEQUENCE [LARGE SCALE GENOMIC DNA]</scope>
    <source>
        <strain evidence="6 7">A82846</strain>
    </source>
</reference>
<proteinExistence type="predicted"/>
<dbReference type="OrthoDB" id="3268648at2"/>
<dbReference type="InterPro" id="IPR036366">
    <property type="entry name" value="PGBDSf"/>
</dbReference>
<keyword evidence="4" id="KW-0812">Transmembrane</keyword>
<sequence length="421" mass="43500">MGERHQQPRGLRLRPPRRGVPARQGREVRRGQQERGQRHGRARVRRPAERPGVDQQGPRPDAEVRAGSRGWRIQVSRKGILITAGVLLVAVAGAIVVALVGGEQHAATASGPEPAKTTTVVKTDLSLSQEFTGTLGFGDETPLKARATGTVTWLPAAGAKIGRGDALYKVDNKPAVLFIGGTPTYRKLDAPGIKGPDVKVVNQNLADLGYLSKPAGRSDTFTEASQAAVKKWQKALKVDETGIVDLPDVVVLPAPVRIGTINAQLGTTADGPLLGYTSDVKVVTMSVDSALATRTKVDIILPNGSKTTGSVAAVAKGPEKQDNNPVGGGAKMTATVTVDDPAAVAAVEGSVTVKVVGSVKAGVLAVPIGALLAVKEGGYALQTVTGNTTKLVPVETGMFANGMVEVSGTGITEGLKVVTAS</sequence>
<dbReference type="EMBL" id="QHKI01000003">
    <property type="protein sequence ID" value="RSM89431.1"/>
    <property type="molecule type" value="Genomic_DNA"/>
</dbReference>
<dbReference type="PANTHER" id="PTHR32347">
    <property type="entry name" value="EFFLUX SYSTEM COMPONENT YKNX-RELATED"/>
    <property type="match status" value="1"/>
</dbReference>
<evidence type="ECO:0000256" key="4">
    <source>
        <dbReference type="SAM" id="Phobius"/>
    </source>
</evidence>
<evidence type="ECO:0000256" key="2">
    <source>
        <dbReference type="ARBA" id="ARBA00023054"/>
    </source>
</evidence>
<comment type="subcellular location">
    <subcellularLocation>
        <location evidence="1">Cell envelope</location>
    </subcellularLocation>
</comment>
<evidence type="ECO:0000313" key="7">
    <source>
        <dbReference type="Proteomes" id="UP000287547"/>
    </source>
</evidence>
<dbReference type="Gene3D" id="2.40.420.20">
    <property type="match status" value="1"/>
</dbReference>
<comment type="caution">
    <text evidence="6">The sequence shown here is derived from an EMBL/GenBank/DDBJ whole genome shotgun (WGS) entry which is preliminary data.</text>
</comment>
<dbReference type="InterPro" id="IPR036365">
    <property type="entry name" value="PGBD-like_sf"/>
</dbReference>
<organism evidence="6 7">
    <name type="scientific">Kibdelosporangium aridum</name>
    <dbReference type="NCBI Taxonomy" id="2030"/>
    <lineage>
        <taxon>Bacteria</taxon>
        <taxon>Bacillati</taxon>
        <taxon>Actinomycetota</taxon>
        <taxon>Actinomycetes</taxon>
        <taxon>Pseudonocardiales</taxon>
        <taxon>Pseudonocardiaceae</taxon>
        <taxon>Kibdelosporangium</taxon>
    </lineage>
</organism>
<dbReference type="Pfam" id="PF01471">
    <property type="entry name" value="PG_binding_1"/>
    <property type="match status" value="1"/>
</dbReference>
<accession>A0A428ZN10</accession>
<evidence type="ECO:0000256" key="1">
    <source>
        <dbReference type="ARBA" id="ARBA00004196"/>
    </source>
</evidence>
<dbReference type="Gene3D" id="1.10.101.10">
    <property type="entry name" value="PGBD-like superfamily/PGBD"/>
    <property type="match status" value="1"/>
</dbReference>
<dbReference type="SUPFAM" id="SSF47090">
    <property type="entry name" value="PGBD-like"/>
    <property type="match status" value="1"/>
</dbReference>
<dbReference type="AlphaFoldDB" id="A0A428ZN10"/>
<feature type="compositionally biased region" description="Basic and acidic residues" evidence="3">
    <location>
        <begin position="24"/>
        <end position="37"/>
    </location>
</feature>
<keyword evidence="4" id="KW-1133">Transmembrane helix</keyword>
<gene>
    <name evidence="6" type="ORF">DMH04_05360</name>
</gene>
<keyword evidence="2" id="KW-0175">Coiled coil</keyword>
<dbReference type="Proteomes" id="UP000287547">
    <property type="component" value="Unassembled WGS sequence"/>
</dbReference>
<feature type="region of interest" description="Disordered" evidence="3">
    <location>
        <begin position="1"/>
        <end position="67"/>
    </location>
</feature>
<evidence type="ECO:0000256" key="3">
    <source>
        <dbReference type="SAM" id="MobiDB-lite"/>
    </source>
</evidence>
<dbReference type="InterPro" id="IPR050465">
    <property type="entry name" value="UPF0194_transport"/>
</dbReference>
<keyword evidence="4" id="KW-0472">Membrane</keyword>
<protein>
    <submittedName>
        <fullName evidence="6">Peptidoglycan-binding protein</fullName>
    </submittedName>
</protein>
<name>A0A428ZN10_KIBAR</name>